<dbReference type="InterPro" id="IPR058625">
    <property type="entry name" value="MdtA-like_BSH"/>
</dbReference>
<evidence type="ECO:0000256" key="3">
    <source>
        <dbReference type="SAM" id="Phobius"/>
    </source>
</evidence>
<dbReference type="Gene3D" id="2.40.30.170">
    <property type="match status" value="1"/>
</dbReference>
<dbReference type="Gene3D" id="2.40.50.100">
    <property type="match status" value="1"/>
</dbReference>
<keyword evidence="7" id="KW-1185">Reference proteome</keyword>
<accession>A0A1H7M9H1</accession>
<keyword evidence="1" id="KW-0175">Coiled coil</keyword>
<evidence type="ECO:0000259" key="4">
    <source>
        <dbReference type="Pfam" id="PF25917"/>
    </source>
</evidence>
<dbReference type="InterPro" id="IPR050739">
    <property type="entry name" value="MFP"/>
</dbReference>
<dbReference type="PANTHER" id="PTHR30386">
    <property type="entry name" value="MEMBRANE FUSION SUBUNIT OF EMRAB-TOLC MULTIDRUG EFFLUX PUMP"/>
    <property type="match status" value="1"/>
</dbReference>
<evidence type="ECO:0000256" key="1">
    <source>
        <dbReference type="SAM" id="Coils"/>
    </source>
</evidence>
<name>A0A1H7M9H1_9SPHN</name>
<proteinExistence type="predicted"/>
<reference evidence="7" key="1">
    <citation type="submission" date="2016-10" db="EMBL/GenBank/DDBJ databases">
        <authorList>
            <person name="Varghese N."/>
            <person name="Submissions S."/>
        </authorList>
    </citation>
    <scope>NUCLEOTIDE SEQUENCE [LARGE SCALE GENOMIC DNA]</scope>
    <source>
        <strain evidence="7">JS21-1</strain>
    </source>
</reference>
<keyword evidence="3" id="KW-1133">Transmembrane helix</keyword>
<evidence type="ECO:0000313" key="6">
    <source>
        <dbReference type="EMBL" id="SEL07761.1"/>
    </source>
</evidence>
<sequence length="436" mass="47116">MSGDDNDAANGGATNEGKDEQRGGQTHEDRSDKVSKKDGGDDGDQKKHDPDADEDSKKKDDDEQSDDDSSDDDESSDDDDDSDDDEDEDDGKPPLYKRPIFWIVVAIVAAVLIIGGVLYWLHARRFESTDDAFIDAHIVRIAAQENGQLTLVAPLDNRHVRAGQLLAVIEPGTAQATRAEAVAGISEADAQIKQAEAGVLAALAGVRQARAQAAVPLAEARRATDDYQRYATLRRLDPLAAAPTQIDQALAQAQSAQAQVRAARQQIGSAEADVLTARKRVQAAQAQRRAAQARVAQSDVSVRHLVIRAPISGQVVNRSVNLGSYVAPGQQLMAIVPDDLWVTANFKETQLTLMRAGLPVRIEIDAFPGRDFAGHVESIQRGAGQAFALLPPQNATGNYVKVVQRVPVRIRFNNNDWQHYAIGPGMSVVPRVTVRP</sequence>
<organism evidence="6 7">
    <name type="scientific">Sphingomonas palmae</name>
    <dbReference type="NCBI Taxonomy" id="1855283"/>
    <lineage>
        <taxon>Bacteria</taxon>
        <taxon>Pseudomonadati</taxon>
        <taxon>Pseudomonadota</taxon>
        <taxon>Alphaproteobacteria</taxon>
        <taxon>Sphingomonadales</taxon>
        <taxon>Sphingomonadaceae</taxon>
        <taxon>Sphingomonas</taxon>
    </lineage>
</organism>
<dbReference type="SUPFAM" id="SSF111369">
    <property type="entry name" value="HlyD-like secretion proteins"/>
    <property type="match status" value="2"/>
</dbReference>
<dbReference type="Proteomes" id="UP000199214">
    <property type="component" value="Unassembled WGS sequence"/>
</dbReference>
<feature type="domain" description="p-hydroxybenzoic acid efflux pump subunit AaeA-like beta-barrel" evidence="5">
    <location>
        <begin position="340"/>
        <end position="425"/>
    </location>
</feature>
<dbReference type="Pfam" id="PF25917">
    <property type="entry name" value="BSH_RND"/>
    <property type="match status" value="1"/>
</dbReference>
<dbReference type="EMBL" id="FNZZ01000002">
    <property type="protein sequence ID" value="SEL07761.1"/>
    <property type="molecule type" value="Genomic_DNA"/>
</dbReference>
<protein>
    <submittedName>
        <fullName evidence="6">Membrane fusion protein, multidrug efflux system</fullName>
    </submittedName>
</protein>
<evidence type="ECO:0000259" key="5">
    <source>
        <dbReference type="Pfam" id="PF25963"/>
    </source>
</evidence>
<dbReference type="STRING" id="1855283.SAMN05216382_1421"/>
<feature type="compositionally biased region" description="Basic and acidic residues" evidence="2">
    <location>
        <begin position="16"/>
        <end position="61"/>
    </location>
</feature>
<feature type="transmembrane region" description="Helical" evidence="3">
    <location>
        <begin position="100"/>
        <end position="121"/>
    </location>
</feature>
<evidence type="ECO:0000256" key="2">
    <source>
        <dbReference type="SAM" id="MobiDB-lite"/>
    </source>
</evidence>
<gene>
    <name evidence="6" type="ORF">SAMN05216382_1421</name>
</gene>
<evidence type="ECO:0000313" key="7">
    <source>
        <dbReference type="Proteomes" id="UP000199214"/>
    </source>
</evidence>
<feature type="domain" description="Multidrug resistance protein MdtA-like barrel-sandwich hybrid" evidence="4">
    <location>
        <begin position="138"/>
        <end position="336"/>
    </location>
</feature>
<dbReference type="InterPro" id="IPR058634">
    <property type="entry name" value="AaeA-lik-b-barrel"/>
</dbReference>
<feature type="compositionally biased region" description="Acidic residues" evidence="2">
    <location>
        <begin position="62"/>
        <end position="90"/>
    </location>
</feature>
<dbReference type="Gene3D" id="1.10.287.470">
    <property type="entry name" value="Helix hairpin bin"/>
    <property type="match status" value="1"/>
</dbReference>
<dbReference type="Pfam" id="PF25963">
    <property type="entry name" value="Beta-barrel_AAEA"/>
    <property type="match status" value="1"/>
</dbReference>
<feature type="region of interest" description="Disordered" evidence="2">
    <location>
        <begin position="1"/>
        <end position="95"/>
    </location>
</feature>
<feature type="coiled-coil region" evidence="1">
    <location>
        <begin position="246"/>
        <end position="294"/>
    </location>
</feature>
<dbReference type="PANTHER" id="PTHR30386:SF24">
    <property type="entry name" value="MULTIDRUG RESISTANCE EFFLUX PUMP"/>
    <property type="match status" value="1"/>
</dbReference>
<keyword evidence="3" id="KW-0812">Transmembrane</keyword>
<keyword evidence="3" id="KW-0472">Membrane</keyword>
<dbReference type="AlphaFoldDB" id="A0A1H7M9H1"/>
<dbReference type="RefSeq" id="WP_093004708.1">
    <property type="nucleotide sequence ID" value="NZ_FNZZ01000002.1"/>
</dbReference>
<dbReference type="OrthoDB" id="9811754at2"/>